<keyword evidence="3" id="KW-1185">Reference proteome</keyword>
<proteinExistence type="predicted"/>
<feature type="region of interest" description="Disordered" evidence="1">
    <location>
        <begin position="43"/>
        <end position="64"/>
    </location>
</feature>
<evidence type="ECO:0000313" key="2">
    <source>
        <dbReference type="EMBL" id="SDU77984.1"/>
    </source>
</evidence>
<dbReference type="InterPro" id="IPR028037">
    <property type="entry name" value="Antitoxin_Rv0909/MT0933"/>
</dbReference>
<dbReference type="Proteomes" id="UP000214355">
    <property type="component" value="Chromosome I"/>
</dbReference>
<sequence>MSLFDKAKETLENNKDVLKSDKAEEISDMVLDKTEEVAKKVAGEQHADKISQARDAIDSKIGNK</sequence>
<name>A0A1H2LAZ4_9ACTO</name>
<organism evidence="2 3">
    <name type="scientific">Arcanobacterium phocae</name>
    <dbReference type="NCBI Taxonomy" id="131112"/>
    <lineage>
        <taxon>Bacteria</taxon>
        <taxon>Bacillati</taxon>
        <taxon>Actinomycetota</taxon>
        <taxon>Actinomycetes</taxon>
        <taxon>Actinomycetales</taxon>
        <taxon>Actinomycetaceae</taxon>
        <taxon>Arcanobacterium</taxon>
    </lineage>
</organism>
<accession>A0A1H2LAZ4</accession>
<dbReference type="Pfam" id="PF14013">
    <property type="entry name" value="MT0933_antitox"/>
    <property type="match status" value="1"/>
</dbReference>
<dbReference type="AlphaFoldDB" id="A0A1H2LAZ4"/>
<reference evidence="3" key="1">
    <citation type="submission" date="2016-10" db="EMBL/GenBank/DDBJ databases">
        <authorList>
            <person name="Varghese N."/>
            <person name="Submissions S."/>
        </authorList>
    </citation>
    <scope>NUCLEOTIDE SEQUENCE [LARGE SCALE GENOMIC DNA]</scope>
    <source>
        <strain evidence="3">DSM 10002</strain>
    </source>
</reference>
<protein>
    <submittedName>
        <fullName evidence="2">MT0933-like antitoxin protein</fullName>
    </submittedName>
</protein>
<gene>
    <name evidence="2" type="ORF">SAMN04489737_0269</name>
</gene>
<feature type="compositionally biased region" description="Basic and acidic residues" evidence="1">
    <location>
        <begin position="43"/>
        <end position="58"/>
    </location>
</feature>
<evidence type="ECO:0000256" key="1">
    <source>
        <dbReference type="SAM" id="MobiDB-lite"/>
    </source>
</evidence>
<dbReference type="EMBL" id="LT629804">
    <property type="protein sequence ID" value="SDU77984.1"/>
    <property type="molecule type" value="Genomic_DNA"/>
</dbReference>
<dbReference type="GeneID" id="65344025"/>
<dbReference type="OrthoDB" id="3267972at2"/>
<evidence type="ECO:0000313" key="3">
    <source>
        <dbReference type="Proteomes" id="UP000214355"/>
    </source>
</evidence>
<dbReference type="RefSeq" id="WP_091278967.1">
    <property type="nucleotide sequence ID" value="NZ_JABAPH010000006.1"/>
</dbReference>
<dbReference type="STRING" id="131112.SAMN04489737_0269"/>